<dbReference type="Gene3D" id="1.10.10.10">
    <property type="entry name" value="Winged helix-like DNA-binding domain superfamily/Winged helix DNA-binding domain"/>
    <property type="match status" value="1"/>
</dbReference>
<sequence length="120" mass="13233">MSLNSSQAERQILAVLAHVPAGKVVSYGQLADLAGLPRRARLAGRVLRTADTRHLPWHRVVAASGQLSLVKGSAPWLEQRQRLLSEGVRFKGNPLSGNTVIMAQYQWQPDLAQLLILLDY</sequence>
<dbReference type="GO" id="GO:0006281">
    <property type="term" value="P:DNA repair"/>
    <property type="evidence" value="ECO:0007669"/>
    <property type="project" value="InterPro"/>
</dbReference>
<feature type="domain" description="Methylated-DNA-[protein]-cysteine S-methyltransferase DNA binding" evidence="2">
    <location>
        <begin position="9"/>
        <end position="87"/>
    </location>
</feature>
<dbReference type="OrthoDB" id="9132167at2"/>
<dbReference type="GO" id="GO:0008168">
    <property type="term" value="F:methyltransferase activity"/>
    <property type="evidence" value="ECO:0007669"/>
    <property type="project" value="UniProtKB-KW"/>
</dbReference>
<keyword evidence="1" id="KW-0227">DNA damage</keyword>
<gene>
    <name evidence="3" type="ORF">CBP12_04650</name>
</gene>
<dbReference type="PANTHER" id="PTHR42942">
    <property type="entry name" value="6-O-METHYLGUANINE DNA METHYLTRANSFERASE"/>
    <property type="match status" value="1"/>
</dbReference>
<accession>A0A1Y0CXA9</accession>
<dbReference type="AlphaFoldDB" id="A0A1Y0CXA9"/>
<keyword evidence="3" id="KW-0808">Transferase</keyword>
<keyword evidence="4" id="KW-1185">Reference proteome</keyword>
<dbReference type="InterPro" id="IPR036217">
    <property type="entry name" value="MethylDNA_cys_MeTrfase_DNAb"/>
</dbReference>
<evidence type="ECO:0000313" key="3">
    <source>
        <dbReference type="EMBL" id="ART79526.1"/>
    </source>
</evidence>
<dbReference type="SUPFAM" id="SSF46767">
    <property type="entry name" value="Methylated DNA-protein cysteine methyltransferase, C-terminal domain"/>
    <property type="match status" value="1"/>
</dbReference>
<dbReference type="RefSeq" id="WP_086963400.1">
    <property type="nucleotide sequence ID" value="NZ_CP021376.1"/>
</dbReference>
<evidence type="ECO:0000256" key="1">
    <source>
        <dbReference type="ARBA" id="ARBA00022763"/>
    </source>
</evidence>
<dbReference type="GO" id="GO:0032259">
    <property type="term" value="P:methylation"/>
    <property type="evidence" value="ECO:0007669"/>
    <property type="project" value="UniProtKB-KW"/>
</dbReference>
<protein>
    <submittedName>
        <fullName evidence="3">Cysteine methyltransferase</fullName>
    </submittedName>
</protein>
<dbReference type="Proteomes" id="UP000243793">
    <property type="component" value="Chromosome"/>
</dbReference>
<name>A0A1Y0CXA9_9GAMM</name>
<dbReference type="KEGG" id="ocm:CBP12_04650"/>
<keyword evidence="3" id="KW-0489">Methyltransferase</keyword>
<dbReference type="EMBL" id="CP021376">
    <property type="protein sequence ID" value="ART79526.1"/>
    <property type="molecule type" value="Genomic_DNA"/>
</dbReference>
<dbReference type="InterPro" id="IPR036388">
    <property type="entry name" value="WH-like_DNA-bd_sf"/>
</dbReference>
<reference evidence="4" key="1">
    <citation type="submission" date="2017-05" db="EMBL/GenBank/DDBJ databases">
        <authorList>
            <person name="Sung H."/>
        </authorList>
    </citation>
    <scope>NUCLEOTIDE SEQUENCE [LARGE SCALE GENOMIC DNA]</scope>
    <source>
        <strain evidence="4">AMac2203</strain>
    </source>
</reference>
<evidence type="ECO:0000259" key="2">
    <source>
        <dbReference type="Pfam" id="PF01035"/>
    </source>
</evidence>
<proteinExistence type="predicted"/>
<dbReference type="Pfam" id="PF01035">
    <property type="entry name" value="DNA_binding_1"/>
    <property type="match status" value="1"/>
</dbReference>
<dbReference type="PANTHER" id="PTHR42942:SF1">
    <property type="entry name" value="ALKYLTRANSFERASE-LIKE PROTEIN 1"/>
    <property type="match status" value="1"/>
</dbReference>
<dbReference type="InterPro" id="IPR052520">
    <property type="entry name" value="ATL_DNA_repair"/>
</dbReference>
<evidence type="ECO:0000313" key="4">
    <source>
        <dbReference type="Proteomes" id="UP000243793"/>
    </source>
</evidence>
<dbReference type="CDD" id="cd06445">
    <property type="entry name" value="ATase"/>
    <property type="match status" value="1"/>
</dbReference>
<organism evidence="3 4">
    <name type="scientific">Oceanisphaera avium</name>
    <dbReference type="NCBI Taxonomy" id="1903694"/>
    <lineage>
        <taxon>Bacteria</taxon>
        <taxon>Pseudomonadati</taxon>
        <taxon>Pseudomonadota</taxon>
        <taxon>Gammaproteobacteria</taxon>
        <taxon>Aeromonadales</taxon>
        <taxon>Aeromonadaceae</taxon>
        <taxon>Oceanisphaera</taxon>
    </lineage>
</organism>
<dbReference type="InterPro" id="IPR014048">
    <property type="entry name" value="MethylDNA_cys_MeTrfase_DNA-bd"/>
</dbReference>